<dbReference type="AlphaFoldDB" id="A0A6J4U3N4"/>
<feature type="non-terminal residue" evidence="2">
    <location>
        <position position="77"/>
    </location>
</feature>
<evidence type="ECO:0000256" key="1">
    <source>
        <dbReference type="SAM" id="MobiDB-lite"/>
    </source>
</evidence>
<accession>A0A6J4U3N4</accession>
<gene>
    <name evidence="2" type="ORF">AVDCRST_MAG91-3748</name>
</gene>
<organism evidence="2">
    <name type="scientific">uncultured Sphingomonadaceae bacterium</name>
    <dbReference type="NCBI Taxonomy" id="169976"/>
    <lineage>
        <taxon>Bacteria</taxon>
        <taxon>Pseudomonadati</taxon>
        <taxon>Pseudomonadota</taxon>
        <taxon>Alphaproteobacteria</taxon>
        <taxon>Sphingomonadales</taxon>
        <taxon>Sphingomonadaceae</taxon>
        <taxon>environmental samples</taxon>
    </lineage>
</organism>
<reference evidence="2" key="1">
    <citation type="submission" date="2020-02" db="EMBL/GenBank/DDBJ databases">
        <authorList>
            <person name="Meier V. D."/>
        </authorList>
    </citation>
    <scope>NUCLEOTIDE SEQUENCE</scope>
    <source>
        <strain evidence="2">AVDCRST_MAG91</strain>
    </source>
</reference>
<protein>
    <submittedName>
        <fullName evidence="2">Uncharacterized protein</fullName>
    </submittedName>
</protein>
<feature type="non-terminal residue" evidence="2">
    <location>
        <position position="1"/>
    </location>
</feature>
<sequence length="77" mass="7966">GSTNASATISRVATSPFPISARSRWRTPATSAMPCLASIRSRALPTRSGTKLGSASKRRRNGSGWTCGKMIGGRSGA</sequence>
<name>A0A6J4U3N4_9SPHN</name>
<feature type="region of interest" description="Disordered" evidence="1">
    <location>
        <begin position="44"/>
        <end position="77"/>
    </location>
</feature>
<proteinExistence type="predicted"/>
<dbReference type="EMBL" id="CADCVX010000652">
    <property type="protein sequence ID" value="CAA9539843.1"/>
    <property type="molecule type" value="Genomic_DNA"/>
</dbReference>
<evidence type="ECO:0000313" key="2">
    <source>
        <dbReference type="EMBL" id="CAA9539843.1"/>
    </source>
</evidence>